<evidence type="ECO:0000256" key="1">
    <source>
        <dbReference type="ARBA" id="ARBA00002056"/>
    </source>
</evidence>
<evidence type="ECO:0000256" key="3">
    <source>
        <dbReference type="ARBA" id="ARBA00012687"/>
    </source>
</evidence>
<evidence type="ECO:0000313" key="13">
    <source>
        <dbReference type="Proteomes" id="UP000614811"/>
    </source>
</evidence>
<keyword evidence="7 11" id="KW-0328">Glycosyltransferase</keyword>
<dbReference type="EMBL" id="BMXA01000001">
    <property type="protein sequence ID" value="GHA00981.1"/>
    <property type="molecule type" value="Genomic_DNA"/>
</dbReference>
<dbReference type="PANTHER" id="PTHR30372:SF4">
    <property type="entry name" value="LIPID-A-DISACCHARIDE SYNTHASE, MITOCHONDRIAL-RELATED"/>
    <property type="match status" value="1"/>
</dbReference>
<dbReference type="RefSeq" id="WP_189398661.1">
    <property type="nucleotide sequence ID" value="NZ_BMXA01000001.1"/>
</dbReference>
<dbReference type="Proteomes" id="UP000614811">
    <property type="component" value="Unassembled WGS sequence"/>
</dbReference>
<keyword evidence="5 11" id="KW-0444">Lipid biosynthesis</keyword>
<evidence type="ECO:0000256" key="8">
    <source>
        <dbReference type="ARBA" id="ARBA00022679"/>
    </source>
</evidence>
<keyword evidence="9 11" id="KW-0443">Lipid metabolism</keyword>
<dbReference type="AlphaFoldDB" id="A0A918RJB0"/>
<sequence length="384" mass="42236">MKVGIVAGEKSGDYLGAELVSALKQRYPHAEFVGLAGPLMQAEGVRTLAEMDKISIMGIMGALKGLRDILTIRRTIKQTMLTWRPDVFIGIDVPDFNLSLEIALREAGIPTVHYVSPTVWAWRGKRIHKIKRAASLMLTLFPFEETYYQKQSVRVKYVGHPLAEQVQSWTVSDALKQQLLRAADKKLISLLPGSRMSEVSRLAPLMLAGATELATRFTDIDFVIPAANPKIARYLIEDLGADSHGVRVIEGHSRDILYLSHLTVLASGTAALEAGLFAKPMVVMYKVAKIEEWYAARSMTVSHFSMPNHLTNPPAVPELIQSNATVESLVAEVTSLLTDQHRYQKMQRALSAIAPALNEHSGELACDAIEALIQDTPQAGNTVC</sequence>
<dbReference type="GO" id="GO:0016020">
    <property type="term" value="C:membrane"/>
    <property type="evidence" value="ECO:0007669"/>
    <property type="project" value="GOC"/>
</dbReference>
<evidence type="ECO:0000256" key="4">
    <source>
        <dbReference type="ARBA" id="ARBA00020902"/>
    </source>
</evidence>
<dbReference type="GO" id="GO:0009245">
    <property type="term" value="P:lipid A biosynthetic process"/>
    <property type="evidence" value="ECO:0007669"/>
    <property type="project" value="UniProtKB-UniRule"/>
</dbReference>
<dbReference type="Pfam" id="PF02684">
    <property type="entry name" value="LpxB"/>
    <property type="match status" value="1"/>
</dbReference>
<accession>A0A918RJB0</accession>
<evidence type="ECO:0000256" key="10">
    <source>
        <dbReference type="ARBA" id="ARBA00048975"/>
    </source>
</evidence>
<evidence type="ECO:0000313" key="12">
    <source>
        <dbReference type="EMBL" id="GHA00981.1"/>
    </source>
</evidence>
<name>A0A918RJB0_9GAMM</name>
<dbReference type="HAMAP" id="MF_00392">
    <property type="entry name" value="LpxB"/>
    <property type="match status" value="1"/>
</dbReference>
<comment type="similarity">
    <text evidence="2 11">Belongs to the LpxB family.</text>
</comment>
<keyword evidence="8 11" id="KW-0808">Transferase</keyword>
<dbReference type="EC" id="2.4.1.182" evidence="3 11"/>
<proteinExistence type="inferred from homology"/>
<comment type="catalytic activity">
    <reaction evidence="10 11">
        <text>a lipid X + a UDP-2-N,3-O-bis[(3R)-3-hydroxyacyl]-alpha-D-glucosamine = a lipid A disaccharide + UDP + H(+)</text>
        <dbReference type="Rhea" id="RHEA:67828"/>
        <dbReference type="ChEBI" id="CHEBI:15378"/>
        <dbReference type="ChEBI" id="CHEBI:58223"/>
        <dbReference type="ChEBI" id="CHEBI:137748"/>
        <dbReference type="ChEBI" id="CHEBI:176338"/>
        <dbReference type="ChEBI" id="CHEBI:176343"/>
        <dbReference type="EC" id="2.4.1.182"/>
    </reaction>
</comment>
<comment type="pathway">
    <text evidence="11">Bacterial outer membrane biogenesis; LPS lipid A biosynthesis.</text>
</comment>
<dbReference type="NCBIfam" id="TIGR00215">
    <property type="entry name" value="lpxB"/>
    <property type="match status" value="1"/>
</dbReference>
<evidence type="ECO:0000256" key="2">
    <source>
        <dbReference type="ARBA" id="ARBA00007868"/>
    </source>
</evidence>
<reference evidence="12" key="2">
    <citation type="submission" date="2020-09" db="EMBL/GenBank/DDBJ databases">
        <authorList>
            <person name="Sun Q."/>
            <person name="Kim S."/>
        </authorList>
    </citation>
    <scope>NUCLEOTIDE SEQUENCE</scope>
    <source>
        <strain evidence="12">KCTC 12711</strain>
    </source>
</reference>
<evidence type="ECO:0000256" key="7">
    <source>
        <dbReference type="ARBA" id="ARBA00022676"/>
    </source>
</evidence>
<evidence type="ECO:0000256" key="11">
    <source>
        <dbReference type="HAMAP-Rule" id="MF_00392"/>
    </source>
</evidence>
<evidence type="ECO:0000256" key="5">
    <source>
        <dbReference type="ARBA" id="ARBA00022516"/>
    </source>
</evidence>
<comment type="caution">
    <text evidence="12">The sequence shown here is derived from an EMBL/GenBank/DDBJ whole genome shotgun (WGS) entry which is preliminary data.</text>
</comment>
<organism evidence="12 13">
    <name type="scientific">Arenicella chitinivorans</name>
    <dbReference type="NCBI Taxonomy" id="1329800"/>
    <lineage>
        <taxon>Bacteria</taxon>
        <taxon>Pseudomonadati</taxon>
        <taxon>Pseudomonadota</taxon>
        <taxon>Gammaproteobacteria</taxon>
        <taxon>Arenicellales</taxon>
        <taxon>Arenicellaceae</taxon>
        <taxon>Arenicella</taxon>
    </lineage>
</organism>
<evidence type="ECO:0000256" key="9">
    <source>
        <dbReference type="ARBA" id="ARBA00023098"/>
    </source>
</evidence>
<dbReference type="PANTHER" id="PTHR30372">
    <property type="entry name" value="LIPID-A-DISACCHARIDE SYNTHASE"/>
    <property type="match status" value="1"/>
</dbReference>
<keyword evidence="13" id="KW-1185">Reference proteome</keyword>
<comment type="function">
    <text evidence="1 11">Condensation of UDP-2,3-diacylglucosamine and 2,3-diacylglucosamine-1-phosphate to form lipid A disaccharide, a precursor of lipid A, a phosphorylated glycolipid that anchors the lipopolysaccharide to the outer membrane of the cell.</text>
</comment>
<evidence type="ECO:0000256" key="6">
    <source>
        <dbReference type="ARBA" id="ARBA00022556"/>
    </source>
</evidence>
<dbReference type="SUPFAM" id="SSF53756">
    <property type="entry name" value="UDP-Glycosyltransferase/glycogen phosphorylase"/>
    <property type="match status" value="1"/>
</dbReference>
<dbReference type="GO" id="GO:0005543">
    <property type="term" value="F:phospholipid binding"/>
    <property type="evidence" value="ECO:0007669"/>
    <property type="project" value="TreeGrafter"/>
</dbReference>
<dbReference type="GO" id="GO:0008915">
    <property type="term" value="F:lipid-A-disaccharide synthase activity"/>
    <property type="evidence" value="ECO:0007669"/>
    <property type="project" value="UniProtKB-UniRule"/>
</dbReference>
<protein>
    <recommendedName>
        <fullName evidence="4 11">Lipid-A-disaccharide synthase</fullName>
        <ecNumber evidence="3 11">2.4.1.182</ecNumber>
    </recommendedName>
</protein>
<gene>
    <name evidence="11 12" type="primary">lpxB</name>
    <name evidence="12" type="ORF">GCM10008090_07570</name>
</gene>
<keyword evidence="6 11" id="KW-0441">Lipid A biosynthesis</keyword>
<dbReference type="InterPro" id="IPR003835">
    <property type="entry name" value="Glyco_trans_19"/>
</dbReference>
<reference evidence="12" key="1">
    <citation type="journal article" date="2014" name="Int. J. Syst. Evol. Microbiol.">
        <title>Complete genome sequence of Corynebacterium casei LMG S-19264T (=DSM 44701T), isolated from a smear-ripened cheese.</title>
        <authorList>
            <consortium name="US DOE Joint Genome Institute (JGI-PGF)"/>
            <person name="Walter F."/>
            <person name="Albersmeier A."/>
            <person name="Kalinowski J."/>
            <person name="Ruckert C."/>
        </authorList>
    </citation>
    <scope>NUCLEOTIDE SEQUENCE</scope>
    <source>
        <strain evidence="12">KCTC 12711</strain>
    </source>
</reference>